<feature type="region of interest" description="Disordered" evidence="1">
    <location>
        <begin position="31"/>
        <end position="50"/>
    </location>
</feature>
<dbReference type="Proteomes" id="UP001055439">
    <property type="component" value="Chromosome 1"/>
</dbReference>
<accession>A0A9E7EI87</accession>
<evidence type="ECO:0000313" key="3">
    <source>
        <dbReference type="Proteomes" id="UP001055439"/>
    </source>
</evidence>
<dbReference type="AlphaFoldDB" id="A0A9E7EI87"/>
<proteinExistence type="predicted"/>
<protein>
    <submittedName>
        <fullName evidence="2">Uncharacterized protein</fullName>
    </submittedName>
</protein>
<sequence>MYNSRISCLKPKQQSQENNWDTRITSLCTISKTSPSNHSDQSNSHADNSFQLPLREHSHNVCRWNKVQDSSGELFDQSLGKSNVLETILT</sequence>
<evidence type="ECO:0000313" key="2">
    <source>
        <dbReference type="EMBL" id="URD76368.1"/>
    </source>
</evidence>
<reference evidence="2" key="1">
    <citation type="submission" date="2022-05" db="EMBL/GenBank/DDBJ databases">
        <title>The Musa troglodytarum L. genome provides insights into the mechanism of non-climacteric behaviour and enrichment of carotenoids.</title>
        <authorList>
            <person name="Wang J."/>
        </authorList>
    </citation>
    <scope>NUCLEOTIDE SEQUENCE</scope>
    <source>
        <tissue evidence="2">Leaf</tissue>
    </source>
</reference>
<name>A0A9E7EI87_9LILI</name>
<gene>
    <name evidence="2" type="ORF">MUK42_36867</name>
</gene>
<evidence type="ECO:0000256" key="1">
    <source>
        <dbReference type="SAM" id="MobiDB-lite"/>
    </source>
</evidence>
<organism evidence="2 3">
    <name type="scientific">Musa troglodytarum</name>
    <name type="common">fe'i banana</name>
    <dbReference type="NCBI Taxonomy" id="320322"/>
    <lineage>
        <taxon>Eukaryota</taxon>
        <taxon>Viridiplantae</taxon>
        <taxon>Streptophyta</taxon>
        <taxon>Embryophyta</taxon>
        <taxon>Tracheophyta</taxon>
        <taxon>Spermatophyta</taxon>
        <taxon>Magnoliopsida</taxon>
        <taxon>Liliopsida</taxon>
        <taxon>Zingiberales</taxon>
        <taxon>Musaceae</taxon>
        <taxon>Musa</taxon>
    </lineage>
</organism>
<keyword evidence="3" id="KW-1185">Reference proteome</keyword>
<dbReference type="EMBL" id="CP097502">
    <property type="protein sequence ID" value="URD76368.1"/>
    <property type="molecule type" value="Genomic_DNA"/>
</dbReference>